<accession>A0A653BPV0</accession>
<dbReference type="OrthoDB" id="118951at2759"/>
<feature type="transmembrane region" description="Helical" evidence="1">
    <location>
        <begin position="321"/>
        <end position="346"/>
    </location>
</feature>
<gene>
    <name evidence="4" type="ORF">CALMAC_LOCUS2812</name>
</gene>
<feature type="transmembrane region" description="Helical" evidence="1">
    <location>
        <begin position="219"/>
        <end position="240"/>
    </location>
</feature>
<dbReference type="EMBL" id="CAACVG010003567">
    <property type="protein sequence ID" value="VEN37617.1"/>
    <property type="molecule type" value="Genomic_DNA"/>
</dbReference>
<name>A0A653BPV0_CALMS</name>
<keyword evidence="2" id="KW-0732">Signal</keyword>
<dbReference type="InterPro" id="IPR006621">
    <property type="entry name" value="Nose-resist-to-fluoxetine_N"/>
</dbReference>
<evidence type="ECO:0000313" key="5">
    <source>
        <dbReference type="Proteomes" id="UP000410492"/>
    </source>
</evidence>
<dbReference type="Proteomes" id="UP000410492">
    <property type="component" value="Unassembled WGS sequence"/>
</dbReference>
<dbReference type="Pfam" id="PF20146">
    <property type="entry name" value="NRF"/>
    <property type="match status" value="1"/>
</dbReference>
<organism evidence="4 5">
    <name type="scientific">Callosobruchus maculatus</name>
    <name type="common">Southern cowpea weevil</name>
    <name type="synonym">Pulse bruchid</name>
    <dbReference type="NCBI Taxonomy" id="64391"/>
    <lineage>
        <taxon>Eukaryota</taxon>
        <taxon>Metazoa</taxon>
        <taxon>Ecdysozoa</taxon>
        <taxon>Arthropoda</taxon>
        <taxon>Hexapoda</taxon>
        <taxon>Insecta</taxon>
        <taxon>Pterygota</taxon>
        <taxon>Neoptera</taxon>
        <taxon>Endopterygota</taxon>
        <taxon>Coleoptera</taxon>
        <taxon>Polyphaga</taxon>
        <taxon>Cucujiformia</taxon>
        <taxon>Chrysomeloidea</taxon>
        <taxon>Chrysomelidae</taxon>
        <taxon>Bruchinae</taxon>
        <taxon>Bruchini</taxon>
        <taxon>Callosobruchus</taxon>
    </lineage>
</organism>
<keyword evidence="1" id="KW-0472">Membrane</keyword>
<evidence type="ECO:0000259" key="3">
    <source>
        <dbReference type="SMART" id="SM00703"/>
    </source>
</evidence>
<feature type="chain" id="PRO_5024863616" description="Nose resistant-to-fluoxetine protein N-terminal domain-containing protein" evidence="2">
    <location>
        <begin position="21"/>
        <end position="370"/>
    </location>
</feature>
<dbReference type="InterPro" id="IPR052728">
    <property type="entry name" value="O2_lipid_transport_reg"/>
</dbReference>
<keyword evidence="1" id="KW-0812">Transmembrane</keyword>
<dbReference type="SMART" id="SM00703">
    <property type="entry name" value="NRF"/>
    <property type="match status" value="1"/>
</dbReference>
<dbReference type="PANTHER" id="PTHR11161:SF72">
    <property type="entry name" value="FI21449P1"/>
    <property type="match status" value="1"/>
</dbReference>
<reference evidence="4 5" key="1">
    <citation type="submission" date="2019-01" db="EMBL/GenBank/DDBJ databases">
        <authorList>
            <person name="Sayadi A."/>
        </authorList>
    </citation>
    <scope>NUCLEOTIDE SEQUENCE [LARGE SCALE GENOMIC DNA]</scope>
</reference>
<evidence type="ECO:0000256" key="1">
    <source>
        <dbReference type="SAM" id="Phobius"/>
    </source>
</evidence>
<feature type="domain" description="Nose resistant-to-fluoxetine protein N-terminal" evidence="3">
    <location>
        <begin position="54"/>
        <end position="209"/>
    </location>
</feature>
<sequence length="370" mass="41659">MKVLSIILLSILGLLSLCEVNEPSKTRNIQSVSGLFLNSFKHKFEQAVDHVGGHTQCAKDLKALLKNLVLLRRWAIKMIDASAKIPPGVFNGNYIATGDYDQCLEVKVTEKSLNITGQYCSVVILPSSKFSNEVGLLFDAAAFSEFIGMKRRYQMSDLVKFLRATFGLCIPNSCSISNLQKLWDYIEITFRVPVHMHFMNVLCNTADKTMEIYSHDKCIFFIFAVYGAILLIATIYDVFYHNKSDGEANMLVCFSVYSNCKKLFSYAESPGDVKHYLDSLNGLKVIGMLWIVYAHRALFSSMSSTNAVYVHKVWKFTLPGIISTAAVMSVDMFFSFSGLLLSYGYLTYTSTVARVTNTNLFAVQLYRLLR</sequence>
<evidence type="ECO:0000313" key="4">
    <source>
        <dbReference type="EMBL" id="VEN37617.1"/>
    </source>
</evidence>
<proteinExistence type="predicted"/>
<protein>
    <recommendedName>
        <fullName evidence="3">Nose resistant-to-fluoxetine protein N-terminal domain-containing protein</fullName>
    </recommendedName>
</protein>
<dbReference type="AlphaFoldDB" id="A0A653BPV0"/>
<keyword evidence="5" id="KW-1185">Reference proteome</keyword>
<feature type="signal peptide" evidence="2">
    <location>
        <begin position="1"/>
        <end position="20"/>
    </location>
</feature>
<evidence type="ECO:0000256" key="2">
    <source>
        <dbReference type="SAM" id="SignalP"/>
    </source>
</evidence>
<keyword evidence="1" id="KW-1133">Transmembrane helix</keyword>
<dbReference type="PANTHER" id="PTHR11161">
    <property type="entry name" value="O-ACYLTRANSFERASE"/>
    <property type="match status" value="1"/>
</dbReference>